<dbReference type="InterPro" id="IPR013602">
    <property type="entry name" value="Dynein_heavy_linker"/>
</dbReference>
<gene>
    <name evidence="2" type="ORF">GSLYS_00021618001</name>
</gene>
<organism evidence="2 3">
    <name type="scientific">Lymnaea stagnalis</name>
    <name type="common">Great pond snail</name>
    <name type="synonym">Helix stagnalis</name>
    <dbReference type="NCBI Taxonomy" id="6523"/>
    <lineage>
        <taxon>Eukaryota</taxon>
        <taxon>Metazoa</taxon>
        <taxon>Spiralia</taxon>
        <taxon>Lophotrochozoa</taxon>
        <taxon>Mollusca</taxon>
        <taxon>Gastropoda</taxon>
        <taxon>Heterobranchia</taxon>
        <taxon>Euthyneura</taxon>
        <taxon>Panpulmonata</taxon>
        <taxon>Hygrophila</taxon>
        <taxon>Lymnaeoidea</taxon>
        <taxon>Lymnaeidae</taxon>
        <taxon>Lymnaea</taxon>
    </lineage>
</organism>
<dbReference type="Gene3D" id="1.10.287.2620">
    <property type="match status" value="1"/>
</dbReference>
<proteinExistence type="predicted"/>
<dbReference type="Proteomes" id="UP001497497">
    <property type="component" value="Unassembled WGS sequence"/>
</dbReference>
<dbReference type="Pfam" id="PF08393">
    <property type="entry name" value="DHC_N2"/>
    <property type="match status" value="1"/>
</dbReference>
<evidence type="ECO:0000259" key="1">
    <source>
        <dbReference type="Pfam" id="PF08393"/>
    </source>
</evidence>
<protein>
    <recommendedName>
        <fullName evidence="1">Dynein heavy chain linker domain-containing protein</fullName>
    </recommendedName>
</protein>
<dbReference type="EMBL" id="CAXITT010001269">
    <property type="protein sequence ID" value="CAL1548301.1"/>
    <property type="molecule type" value="Genomic_DNA"/>
</dbReference>
<feature type="domain" description="Dynein heavy chain linker" evidence="1">
    <location>
        <begin position="1"/>
        <end position="65"/>
    </location>
</feature>
<comment type="caution">
    <text evidence="2">The sequence shown here is derived from an EMBL/GenBank/DDBJ whole genome shotgun (WGS) entry which is preliminary data.</text>
</comment>
<name>A0AAV2IQ09_LYMST</name>
<feature type="non-terminal residue" evidence="2">
    <location>
        <position position="65"/>
    </location>
</feature>
<accession>A0AAV2IQ09</accession>
<sequence length="65" mass="7461">MRNPHLKKRHWDLIQDALNYKFTKDEPLTLGLLVEINAFEKADMMMEISGMASSQAALESILKKV</sequence>
<dbReference type="AlphaFoldDB" id="A0AAV2IQ09"/>
<evidence type="ECO:0000313" key="3">
    <source>
        <dbReference type="Proteomes" id="UP001497497"/>
    </source>
</evidence>
<reference evidence="2 3" key="1">
    <citation type="submission" date="2024-04" db="EMBL/GenBank/DDBJ databases">
        <authorList>
            <consortium name="Genoscope - CEA"/>
            <person name="William W."/>
        </authorList>
    </citation>
    <scope>NUCLEOTIDE SEQUENCE [LARGE SCALE GENOMIC DNA]</scope>
</reference>
<keyword evidence="3" id="KW-1185">Reference proteome</keyword>
<evidence type="ECO:0000313" key="2">
    <source>
        <dbReference type="EMBL" id="CAL1548301.1"/>
    </source>
</evidence>